<accession>A0A9D4GM69</accession>
<comment type="caution">
    <text evidence="1">The sequence shown here is derived from an EMBL/GenBank/DDBJ whole genome shotgun (WGS) entry which is preliminary data.</text>
</comment>
<name>A0A9D4GM69_DREPO</name>
<dbReference type="Proteomes" id="UP000828390">
    <property type="component" value="Unassembled WGS sequence"/>
</dbReference>
<dbReference type="AlphaFoldDB" id="A0A9D4GM69"/>
<protein>
    <submittedName>
        <fullName evidence="1">Uncharacterized protein</fullName>
    </submittedName>
</protein>
<gene>
    <name evidence="1" type="ORF">DPMN_121750</name>
</gene>
<organism evidence="1 2">
    <name type="scientific">Dreissena polymorpha</name>
    <name type="common">Zebra mussel</name>
    <name type="synonym">Mytilus polymorpha</name>
    <dbReference type="NCBI Taxonomy" id="45954"/>
    <lineage>
        <taxon>Eukaryota</taxon>
        <taxon>Metazoa</taxon>
        <taxon>Spiralia</taxon>
        <taxon>Lophotrochozoa</taxon>
        <taxon>Mollusca</taxon>
        <taxon>Bivalvia</taxon>
        <taxon>Autobranchia</taxon>
        <taxon>Heteroconchia</taxon>
        <taxon>Euheterodonta</taxon>
        <taxon>Imparidentia</taxon>
        <taxon>Neoheterodontei</taxon>
        <taxon>Myida</taxon>
        <taxon>Dreissenoidea</taxon>
        <taxon>Dreissenidae</taxon>
        <taxon>Dreissena</taxon>
    </lineage>
</organism>
<reference evidence="1" key="2">
    <citation type="submission" date="2020-11" db="EMBL/GenBank/DDBJ databases">
        <authorList>
            <person name="McCartney M.A."/>
            <person name="Auch B."/>
            <person name="Kono T."/>
            <person name="Mallez S."/>
            <person name="Becker A."/>
            <person name="Gohl D.M."/>
            <person name="Silverstein K.A.T."/>
            <person name="Koren S."/>
            <person name="Bechman K.B."/>
            <person name="Herman A."/>
            <person name="Abrahante J.E."/>
            <person name="Garbe J."/>
        </authorList>
    </citation>
    <scope>NUCLEOTIDE SEQUENCE</scope>
    <source>
        <strain evidence="1">Duluth1</strain>
        <tissue evidence="1">Whole animal</tissue>
    </source>
</reference>
<dbReference type="EMBL" id="JAIWYP010000005">
    <property type="protein sequence ID" value="KAH3820006.1"/>
    <property type="molecule type" value="Genomic_DNA"/>
</dbReference>
<reference evidence="1" key="1">
    <citation type="journal article" date="2019" name="bioRxiv">
        <title>The Genome of the Zebra Mussel, Dreissena polymorpha: A Resource for Invasive Species Research.</title>
        <authorList>
            <person name="McCartney M.A."/>
            <person name="Auch B."/>
            <person name="Kono T."/>
            <person name="Mallez S."/>
            <person name="Zhang Y."/>
            <person name="Obille A."/>
            <person name="Becker A."/>
            <person name="Abrahante J.E."/>
            <person name="Garbe J."/>
            <person name="Badalamenti J.P."/>
            <person name="Herman A."/>
            <person name="Mangelson H."/>
            <person name="Liachko I."/>
            <person name="Sullivan S."/>
            <person name="Sone E.D."/>
            <person name="Koren S."/>
            <person name="Silverstein K.A.T."/>
            <person name="Beckman K.B."/>
            <person name="Gohl D.M."/>
        </authorList>
    </citation>
    <scope>NUCLEOTIDE SEQUENCE</scope>
    <source>
        <strain evidence="1">Duluth1</strain>
        <tissue evidence="1">Whole animal</tissue>
    </source>
</reference>
<sequence length="133" mass="14834">GVSIVVCQLSNFACPADWRKVQDLGLALYNYMRQLVALPFLPAAHIRETFAALRDRANTPQLDALVTYMDLAADDLDRDVATKYTKLEEKIQSLWDKYMGNEVSTTHFLKSVSRLYGPSDDMTADSVVGLSGE</sequence>
<evidence type="ECO:0000313" key="2">
    <source>
        <dbReference type="Proteomes" id="UP000828390"/>
    </source>
</evidence>
<evidence type="ECO:0000313" key="1">
    <source>
        <dbReference type="EMBL" id="KAH3820006.1"/>
    </source>
</evidence>
<proteinExistence type="predicted"/>
<feature type="non-terminal residue" evidence="1">
    <location>
        <position position="1"/>
    </location>
</feature>
<keyword evidence="2" id="KW-1185">Reference proteome</keyword>